<dbReference type="EMBL" id="UINC01124810">
    <property type="protein sequence ID" value="SVD02211.1"/>
    <property type="molecule type" value="Genomic_DNA"/>
</dbReference>
<evidence type="ECO:0000313" key="2">
    <source>
        <dbReference type="EMBL" id="SVD02211.1"/>
    </source>
</evidence>
<gene>
    <name evidence="2" type="ORF">METZ01_LOCUS355065</name>
</gene>
<accession>A0A382RZX8</accession>
<reference evidence="2" key="1">
    <citation type="submission" date="2018-05" db="EMBL/GenBank/DDBJ databases">
        <authorList>
            <person name="Lanie J.A."/>
            <person name="Ng W.-L."/>
            <person name="Kazmierczak K.M."/>
            <person name="Andrzejewski T.M."/>
            <person name="Davidsen T.M."/>
            <person name="Wayne K.J."/>
            <person name="Tettelin H."/>
            <person name="Glass J.I."/>
            <person name="Rusch D."/>
            <person name="Podicherti R."/>
            <person name="Tsui H.-C.T."/>
            <person name="Winkler M.E."/>
        </authorList>
    </citation>
    <scope>NUCLEOTIDE SEQUENCE</scope>
</reference>
<evidence type="ECO:0000256" key="1">
    <source>
        <dbReference type="SAM" id="MobiDB-lite"/>
    </source>
</evidence>
<evidence type="ECO:0008006" key="3">
    <source>
        <dbReference type="Google" id="ProtNLM"/>
    </source>
</evidence>
<proteinExistence type="predicted"/>
<feature type="non-terminal residue" evidence="2">
    <location>
        <position position="1"/>
    </location>
</feature>
<sequence>VTVEIGAVVGLVDDDPEDGTTTTTTVAPSVPTTTTPPLDQEVVLLAEFRWNEQGDRVRVLQDLLGLTPDGTYGPATRAAHLAANRSRGLSLESI</sequence>
<dbReference type="AlphaFoldDB" id="A0A382RZX8"/>
<name>A0A382RZX8_9ZZZZ</name>
<feature type="region of interest" description="Disordered" evidence="1">
    <location>
        <begin position="9"/>
        <end position="35"/>
    </location>
</feature>
<protein>
    <recommendedName>
        <fullName evidence="3">Peptidoglycan binding-like domain-containing protein</fullName>
    </recommendedName>
</protein>
<organism evidence="2">
    <name type="scientific">marine metagenome</name>
    <dbReference type="NCBI Taxonomy" id="408172"/>
    <lineage>
        <taxon>unclassified sequences</taxon>
        <taxon>metagenomes</taxon>
        <taxon>ecological metagenomes</taxon>
    </lineage>
</organism>
<feature type="compositionally biased region" description="Low complexity" evidence="1">
    <location>
        <begin position="19"/>
        <end position="35"/>
    </location>
</feature>
<feature type="non-terminal residue" evidence="2">
    <location>
        <position position="94"/>
    </location>
</feature>